<accession>A0A0P1FA44</accession>
<keyword evidence="4" id="KW-1185">Reference proteome</keyword>
<dbReference type="InterPro" id="IPR045864">
    <property type="entry name" value="aa-tRNA-synth_II/BPL/LPL"/>
</dbReference>
<dbReference type="Pfam" id="PF16917">
    <property type="entry name" value="BPL_LplA_LipB_2"/>
    <property type="match status" value="1"/>
</dbReference>
<feature type="domain" description="DUF4444" evidence="1">
    <location>
        <begin position="207"/>
        <end position="238"/>
    </location>
</feature>
<dbReference type="STRING" id="321267.SHM7688_00713"/>
<gene>
    <name evidence="3" type="ORF">SHM7688_00713</name>
</gene>
<dbReference type="SUPFAM" id="SSF55681">
    <property type="entry name" value="Class II aaRS and biotin synthetases"/>
    <property type="match status" value="1"/>
</dbReference>
<reference evidence="3 4" key="1">
    <citation type="submission" date="2015-09" db="EMBL/GenBank/DDBJ databases">
        <authorList>
            <consortium name="Swine Surveillance"/>
        </authorList>
    </citation>
    <scope>NUCLEOTIDE SEQUENCE [LARGE SCALE GENOMIC DNA]</scope>
    <source>
        <strain evidence="3 4">CECT 7688</strain>
    </source>
</reference>
<dbReference type="InterPro" id="IPR004143">
    <property type="entry name" value="BPL_LPL_catalytic"/>
</dbReference>
<dbReference type="EMBL" id="CYPW01000006">
    <property type="protein sequence ID" value="CUH51279.1"/>
    <property type="molecule type" value="Genomic_DNA"/>
</dbReference>
<dbReference type="Pfam" id="PF14563">
    <property type="entry name" value="DUF4444"/>
    <property type="match status" value="1"/>
</dbReference>
<dbReference type="RefSeq" id="WP_058238606.1">
    <property type="nucleotide sequence ID" value="NZ_CYPW01000006.1"/>
</dbReference>
<evidence type="ECO:0000313" key="4">
    <source>
        <dbReference type="Proteomes" id="UP000054823"/>
    </source>
</evidence>
<dbReference type="Gene3D" id="2.30.30.100">
    <property type="match status" value="1"/>
</dbReference>
<evidence type="ECO:0008006" key="5">
    <source>
        <dbReference type="Google" id="ProtNLM"/>
    </source>
</evidence>
<protein>
    <recommendedName>
        <fullName evidence="5">Biotin-(Acetyl-CoA carboxylase) ligase</fullName>
    </recommendedName>
</protein>
<sequence length="241" mass="25879">MSNTVHFPPLFHGMALTGTADPFAKAQAQAIMGCDAGLVVYNLAADQLRAAMVFAPEVPLRAAMPVLISCAIGFQNALGALAPPEVGVHLEWPGTIRVNGARCGRLRIAASHQDPAAEPDWIVVGLELPLIPANADTPGITPDDTALYEEGCVDIRTDDLLSAWVRHSLVWINRMEEEGLKPLTTEWRGLAHDLGEEVNWPLSAPPETGTFLGTDEHFGALLRSGETTRLLPLTHLLEGTT</sequence>
<dbReference type="AlphaFoldDB" id="A0A0P1FA44"/>
<feature type="domain" description="BPL/LPL catalytic" evidence="2">
    <location>
        <begin position="7"/>
        <end position="188"/>
    </location>
</feature>
<proteinExistence type="predicted"/>
<evidence type="ECO:0000313" key="3">
    <source>
        <dbReference type="EMBL" id="CUH51279.1"/>
    </source>
</evidence>
<dbReference type="OrthoDB" id="7657788at2"/>
<name>A0A0P1FA44_9RHOB</name>
<dbReference type="InterPro" id="IPR028044">
    <property type="entry name" value="DUF4444"/>
</dbReference>
<evidence type="ECO:0000259" key="1">
    <source>
        <dbReference type="Pfam" id="PF14563"/>
    </source>
</evidence>
<organism evidence="3 4">
    <name type="scientific">Shimia marina</name>
    <dbReference type="NCBI Taxonomy" id="321267"/>
    <lineage>
        <taxon>Bacteria</taxon>
        <taxon>Pseudomonadati</taxon>
        <taxon>Pseudomonadota</taxon>
        <taxon>Alphaproteobacteria</taxon>
        <taxon>Rhodobacterales</taxon>
        <taxon>Roseobacteraceae</taxon>
    </lineage>
</organism>
<dbReference type="Gene3D" id="3.30.930.10">
    <property type="entry name" value="Bira Bifunctional Protein, Domain 2"/>
    <property type="match status" value="1"/>
</dbReference>
<evidence type="ECO:0000259" key="2">
    <source>
        <dbReference type="Pfam" id="PF16917"/>
    </source>
</evidence>
<dbReference type="Proteomes" id="UP000054823">
    <property type="component" value="Unassembled WGS sequence"/>
</dbReference>